<proteinExistence type="predicted"/>
<keyword evidence="3" id="KW-1185">Reference proteome</keyword>
<feature type="region of interest" description="Disordered" evidence="1">
    <location>
        <begin position="116"/>
        <end position="135"/>
    </location>
</feature>
<dbReference type="Proteomes" id="UP000799770">
    <property type="component" value="Unassembled WGS sequence"/>
</dbReference>
<protein>
    <submittedName>
        <fullName evidence="2">Uncharacterized protein</fullName>
    </submittedName>
</protein>
<gene>
    <name evidence="2" type="ORF">BDV96DRAFT_96345</name>
</gene>
<evidence type="ECO:0000256" key="1">
    <source>
        <dbReference type="SAM" id="MobiDB-lite"/>
    </source>
</evidence>
<dbReference type="EMBL" id="ML977325">
    <property type="protein sequence ID" value="KAF2114415.1"/>
    <property type="molecule type" value="Genomic_DNA"/>
</dbReference>
<sequence length="248" mass="26559">MSARRCSISQQDRIAEAADRPQPYQRDQAGHVAKMGRALAGCAALGSTSHRAWQLARWLAGSHSEVGLAFAGVFCCTSLLFHRNTSSWSIGRLWGAVEGRVVRGIALAAFFQAGRPDKAQPEQQSAMASSMEKPEMQHRGLAVARELEQRTARTMHQRGNAIQWMCALSCTWPCRCGPLSSVALSNLGVIHHDALATSKQPLPAASAASCQCNVRSSRRGAKICVAVLPPPGQHILALASVIPPCCSP</sequence>
<accession>A0A6A5Z4Z0</accession>
<dbReference type="AlphaFoldDB" id="A0A6A5Z4Z0"/>
<name>A0A6A5Z4Z0_9PLEO</name>
<organism evidence="2 3">
    <name type="scientific">Lophiotrema nucula</name>
    <dbReference type="NCBI Taxonomy" id="690887"/>
    <lineage>
        <taxon>Eukaryota</taxon>
        <taxon>Fungi</taxon>
        <taxon>Dikarya</taxon>
        <taxon>Ascomycota</taxon>
        <taxon>Pezizomycotina</taxon>
        <taxon>Dothideomycetes</taxon>
        <taxon>Pleosporomycetidae</taxon>
        <taxon>Pleosporales</taxon>
        <taxon>Lophiotremataceae</taxon>
        <taxon>Lophiotrema</taxon>
    </lineage>
</organism>
<feature type="region of interest" description="Disordered" evidence="1">
    <location>
        <begin position="1"/>
        <end position="28"/>
    </location>
</feature>
<reference evidence="2" key="1">
    <citation type="journal article" date="2020" name="Stud. Mycol.">
        <title>101 Dothideomycetes genomes: a test case for predicting lifestyles and emergence of pathogens.</title>
        <authorList>
            <person name="Haridas S."/>
            <person name="Albert R."/>
            <person name="Binder M."/>
            <person name="Bloem J."/>
            <person name="Labutti K."/>
            <person name="Salamov A."/>
            <person name="Andreopoulos B."/>
            <person name="Baker S."/>
            <person name="Barry K."/>
            <person name="Bills G."/>
            <person name="Bluhm B."/>
            <person name="Cannon C."/>
            <person name="Castanera R."/>
            <person name="Culley D."/>
            <person name="Daum C."/>
            <person name="Ezra D."/>
            <person name="Gonzalez J."/>
            <person name="Henrissat B."/>
            <person name="Kuo A."/>
            <person name="Liang C."/>
            <person name="Lipzen A."/>
            <person name="Lutzoni F."/>
            <person name="Magnuson J."/>
            <person name="Mondo S."/>
            <person name="Nolan M."/>
            <person name="Ohm R."/>
            <person name="Pangilinan J."/>
            <person name="Park H.-J."/>
            <person name="Ramirez L."/>
            <person name="Alfaro M."/>
            <person name="Sun H."/>
            <person name="Tritt A."/>
            <person name="Yoshinaga Y."/>
            <person name="Zwiers L.-H."/>
            <person name="Turgeon B."/>
            <person name="Goodwin S."/>
            <person name="Spatafora J."/>
            <person name="Crous P."/>
            <person name="Grigoriev I."/>
        </authorList>
    </citation>
    <scope>NUCLEOTIDE SEQUENCE</scope>
    <source>
        <strain evidence="2">CBS 627.86</strain>
    </source>
</reference>
<evidence type="ECO:0000313" key="3">
    <source>
        <dbReference type="Proteomes" id="UP000799770"/>
    </source>
</evidence>
<evidence type="ECO:0000313" key="2">
    <source>
        <dbReference type="EMBL" id="KAF2114415.1"/>
    </source>
</evidence>